<evidence type="ECO:0000259" key="1">
    <source>
        <dbReference type="SMART" id="SM00827"/>
    </source>
</evidence>
<dbReference type="InterPro" id="IPR016035">
    <property type="entry name" value="Acyl_Trfase/lysoPLipase"/>
</dbReference>
<evidence type="ECO:0000313" key="3">
    <source>
        <dbReference type="Proteomes" id="UP000032430"/>
    </source>
</evidence>
<dbReference type="GO" id="GO:0006633">
    <property type="term" value="P:fatty acid biosynthetic process"/>
    <property type="evidence" value="ECO:0007669"/>
    <property type="project" value="TreeGrafter"/>
</dbReference>
<dbReference type="AlphaFoldDB" id="A0A098FZG4"/>
<dbReference type="SMART" id="SM00827">
    <property type="entry name" value="PKS_AT"/>
    <property type="match status" value="1"/>
</dbReference>
<dbReference type="Gene3D" id="3.30.70.250">
    <property type="entry name" value="Malonyl-CoA ACP transacylase, ACP-binding"/>
    <property type="match status" value="1"/>
</dbReference>
<dbReference type="RefSeq" id="WP_045094469.1">
    <property type="nucleotide sequence ID" value="NZ_LN614827.1"/>
</dbReference>
<evidence type="ECO:0000313" key="2">
    <source>
        <dbReference type="EMBL" id="CEG55618.1"/>
    </source>
</evidence>
<keyword evidence="3" id="KW-1185">Reference proteome</keyword>
<dbReference type="InterPro" id="IPR050858">
    <property type="entry name" value="Mal-CoA-ACP_Trans/PKS_FabD"/>
</dbReference>
<accession>A0A098FZG4</accession>
<dbReference type="Pfam" id="PF00698">
    <property type="entry name" value="Acyl_transf_1"/>
    <property type="match status" value="1"/>
</dbReference>
<dbReference type="InterPro" id="IPR001227">
    <property type="entry name" value="Ac_transferase_dom_sf"/>
</dbReference>
<organism evidence="2 3">
    <name type="scientific">Legionella fallonii LLAP-10</name>
    <dbReference type="NCBI Taxonomy" id="1212491"/>
    <lineage>
        <taxon>Bacteria</taxon>
        <taxon>Pseudomonadati</taxon>
        <taxon>Pseudomonadota</taxon>
        <taxon>Gammaproteobacteria</taxon>
        <taxon>Legionellales</taxon>
        <taxon>Legionellaceae</taxon>
        <taxon>Legionella</taxon>
    </lineage>
</organism>
<dbReference type="GO" id="GO:0004314">
    <property type="term" value="F:[acyl-carrier-protein] S-malonyltransferase activity"/>
    <property type="evidence" value="ECO:0007669"/>
    <property type="project" value="TreeGrafter"/>
</dbReference>
<dbReference type="EMBL" id="LN614827">
    <property type="protein sequence ID" value="CEG55618.1"/>
    <property type="molecule type" value="Genomic_DNA"/>
</dbReference>
<dbReference type="PANTHER" id="PTHR42681">
    <property type="entry name" value="MALONYL-COA-ACYL CARRIER PROTEIN TRANSACYLASE, MITOCHONDRIAL"/>
    <property type="match status" value="1"/>
</dbReference>
<dbReference type="STRING" id="1212491.LFA_0137"/>
<name>A0A098FZG4_9GAMM</name>
<dbReference type="OrthoDB" id="9808564at2"/>
<dbReference type="Proteomes" id="UP000032430">
    <property type="component" value="Chromosome I"/>
</dbReference>
<gene>
    <name evidence="2" type="ORF">LFA_0137</name>
</gene>
<dbReference type="HOGENOM" id="CLU_030558_4_0_6"/>
<feature type="domain" description="Malonyl-CoA:ACP transacylase (MAT)" evidence="1">
    <location>
        <begin position="6"/>
        <end position="305"/>
    </location>
</feature>
<dbReference type="InterPro" id="IPR016036">
    <property type="entry name" value="Malonyl_transacylase_ACP-bd"/>
</dbReference>
<dbReference type="PANTHER" id="PTHR42681:SF6">
    <property type="entry name" value="BLL0263 PROTEIN"/>
    <property type="match status" value="1"/>
</dbReference>
<dbReference type="InterPro" id="IPR014043">
    <property type="entry name" value="Acyl_transferase_dom"/>
</dbReference>
<dbReference type="KEGG" id="lfa:LFA_0137"/>
<dbReference type="GO" id="GO:0005829">
    <property type="term" value="C:cytosol"/>
    <property type="evidence" value="ECO:0007669"/>
    <property type="project" value="TreeGrafter"/>
</dbReference>
<protein>
    <recommendedName>
        <fullName evidence="1">Malonyl-CoA:ACP transacylase (MAT) domain-containing protein</fullName>
    </recommendedName>
</protein>
<proteinExistence type="predicted"/>
<sequence>MSLLIAFSGQGMQYSGMFSKLAADDWGKRWLEEASQYMHLDLLNTEVVQHYCDDVVYAQCFIMLLSAGAFQAINQYTDLSPEFLCGYSLGELTAFGVSARFDLNTLCSLTQKRASFMAAAMSHLLGKQECGLAVLKGNISLTQARLLTAHFNCHIAIINGEDHYVVGGTVDDLHALLTTAQSKGISKAELLRVRVPSHTPLLSAASEDFLQYLQSVSSTPMAYPVLNALTNEVIYHAQDLIPILANELSHTLHWDRVMHLAPEYGISFFLELGPRSSLKKMFADTNPQIKAYALDDFSSIAGLAQFVQSSLT</sequence>
<dbReference type="SUPFAM" id="SSF55048">
    <property type="entry name" value="Probable ACP-binding domain of malonyl-CoA ACP transacylase"/>
    <property type="match status" value="1"/>
</dbReference>
<dbReference type="SUPFAM" id="SSF52151">
    <property type="entry name" value="FabD/lysophospholipase-like"/>
    <property type="match status" value="1"/>
</dbReference>
<reference evidence="3" key="1">
    <citation type="submission" date="2014-09" db="EMBL/GenBank/DDBJ databases">
        <authorList>
            <person name="Gomez-Valero L."/>
        </authorList>
    </citation>
    <scope>NUCLEOTIDE SEQUENCE [LARGE SCALE GENOMIC DNA]</scope>
    <source>
        <strain evidence="3">ATCC700992</strain>
    </source>
</reference>
<dbReference type="Gene3D" id="3.40.366.10">
    <property type="entry name" value="Malonyl-Coenzyme A Acyl Carrier Protein, domain 2"/>
    <property type="match status" value="1"/>
</dbReference>